<keyword evidence="2" id="KW-1185">Reference proteome</keyword>
<organism evidence="1 2">
    <name type="scientific">Photobacterium galatheae</name>
    <dbReference type="NCBI Taxonomy" id="1654360"/>
    <lineage>
        <taxon>Bacteria</taxon>
        <taxon>Pseudomonadati</taxon>
        <taxon>Pseudomonadota</taxon>
        <taxon>Gammaproteobacteria</taxon>
        <taxon>Vibrionales</taxon>
        <taxon>Vibrionaceae</taxon>
        <taxon>Photobacterium</taxon>
    </lineage>
</organism>
<dbReference type="AlphaFoldDB" id="A0A066RP49"/>
<evidence type="ECO:0008006" key="3">
    <source>
        <dbReference type="Google" id="ProtNLM"/>
    </source>
</evidence>
<evidence type="ECO:0000313" key="2">
    <source>
        <dbReference type="Proteomes" id="UP000027192"/>
    </source>
</evidence>
<evidence type="ECO:0000313" key="1">
    <source>
        <dbReference type="EMBL" id="KDM92205.1"/>
    </source>
</evidence>
<sequence length="313" mass="36090">MSTWKLSIKPDSESGFNAFNLCKEKSLLGVGWSAAYLEFQPSTLEEAKSLVIKRFSKWPYAVRKLLEEVKCGDHVWLHQQGDYYLCRAKEEIVIGSEIDEQFSRFDLGHARKALWVKVPEIFVSGAVQRGTIAQRMIQRIKVNSRERNCNDIIFERLSVDPDWCPEIDTKVLSNKLNEIDMYVLFSIMTPDEVEDTVSMYLQTQGWCLVKSTCFRSKPTFEFSMVNKRSEVCSVQVKSGKYPDPLPPKQYEKFVTDTTKVVLFSTNPNAYPGEPKVGVRCLDHSILFSWLVNNVWSMTESLKLKLWIHLCEEG</sequence>
<proteinExistence type="predicted"/>
<gene>
    <name evidence="1" type="ORF">EA58_06855</name>
</gene>
<comment type="caution">
    <text evidence="1">The sequence shown here is derived from an EMBL/GenBank/DDBJ whole genome shotgun (WGS) entry which is preliminary data.</text>
</comment>
<accession>A0A066RP49</accession>
<reference evidence="1 2" key="1">
    <citation type="submission" date="2014-04" db="EMBL/GenBank/DDBJ databases">
        <title>Draft genome sequence of Photobacterium halotolerans S2753: a solonamide, ngercheumicin and holomycin producer.</title>
        <authorList>
            <person name="Machado H.R."/>
            <person name="Gram L."/>
        </authorList>
    </citation>
    <scope>NUCLEOTIDE SEQUENCE [LARGE SCALE GENOMIC DNA]</scope>
    <source>
        <strain evidence="1 2">S2753</strain>
    </source>
</reference>
<dbReference type="EMBL" id="JMIB01000010">
    <property type="protein sequence ID" value="KDM92205.1"/>
    <property type="molecule type" value="Genomic_DNA"/>
</dbReference>
<protein>
    <recommendedName>
        <fullName evidence="3">Restriction endonuclease type IV Mrr domain-containing protein</fullName>
    </recommendedName>
</protein>
<name>A0A066RP49_9GAMM</name>
<dbReference type="OrthoDB" id="7056112at2"/>
<dbReference type="RefSeq" id="WP_036750563.1">
    <property type="nucleotide sequence ID" value="NZ_JAGSGC010000012.1"/>
</dbReference>
<dbReference type="Proteomes" id="UP000027192">
    <property type="component" value="Unassembled WGS sequence"/>
</dbReference>